<dbReference type="CDD" id="cd21865">
    <property type="entry name" value="DEUBAD_NFRKB"/>
    <property type="match status" value="1"/>
</dbReference>
<evidence type="ECO:0000256" key="1">
    <source>
        <dbReference type="ARBA" id="ARBA00004123"/>
    </source>
</evidence>
<evidence type="ECO:0000313" key="6">
    <source>
        <dbReference type="Proteomes" id="UP000198341"/>
    </source>
</evidence>
<dbReference type="InterPro" id="IPR024867">
    <property type="entry name" value="NFRKB"/>
</dbReference>
<dbReference type="InterPro" id="IPR044867">
    <property type="entry name" value="DEUBAD_dom"/>
</dbReference>
<keyword evidence="6" id="KW-1185">Reference proteome</keyword>
<comment type="subcellular location">
    <subcellularLocation>
        <location evidence="1">Nucleus</location>
    </subcellularLocation>
</comment>
<dbReference type="OrthoDB" id="70874at2759"/>
<gene>
    <name evidence="5" type="ORF">Bathy09g02580</name>
</gene>
<organism evidence="5 6">
    <name type="scientific">Bathycoccus prasinos</name>
    <dbReference type="NCBI Taxonomy" id="41875"/>
    <lineage>
        <taxon>Eukaryota</taxon>
        <taxon>Viridiplantae</taxon>
        <taxon>Chlorophyta</taxon>
        <taxon>Mamiellophyceae</taxon>
        <taxon>Mamiellales</taxon>
        <taxon>Bathycoccaceae</taxon>
        <taxon>Bathycoccus</taxon>
    </lineage>
</organism>
<keyword evidence="2" id="KW-0539">Nucleus</keyword>
<feature type="domain" description="DEUBAD" evidence="4">
    <location>
        <begin position="134"/>
        <end position="252"/>
    </location>
</feature>
<dbReference type="GO" id="GO:0031011">
    <property type="term" value="C:Ino80 complex"/>
    <property type="evidence" value="ECO:0007669"/>
    <property type="project" value="InterPro"/>
</dbReference>
<dbReference type="eggNOG" id="ENOG502QPJM">
    <property type="taxonomic scope" value="Eukaryota"/>
</dbReference>
<accession>K8F3X1</accession>
<protein>
    <submittedName>
        <fullName evidence="5">Unnamed protein product</fullName>
    </submittedName>
</protein>
<evidence type="ECO:0000256" key="3">
    <source>
        <dbReference type="SAM" id="MobiDB-lite"/>
    </source>
</evidence>
<dbReference type="GeneID" id="19013765"/>
<dbReference type="STRING" id="41875.K8F3X1"/>
<evidence type="ECO:0000259" key="4">
    <source>
        <dbReference type="PROSITE" id="PS51916"/>
    </source>
</evidence>
<dbReference type="RefSeq" id="XP_007511187.1">
    <property type="nucleotide sequence ID" value="XM_007511125.1"/>
</dbReference>
<reference evidence="5 6" key="1">
    <citation type="submission" date="2011-10" db="EMBL/GenBank/DDBJ databases">
        <authorList>
            <person name="Genoscope - CEA"/>
        </authorList>
    </citation>
    <scope>NUCLEOTIDE SEQUENCE [LARGE SCALE GENOMIC DNA]</scope>
    <source>
        <strain evidence="5 6">RCC 1105</strain>
    </source>
</reference>
<dbReference type="EMBL" id="FO082270">
    <property type="protein sequence ID" value="CCO66747.1"/>
    <property type="molecule type" value="Genomic_DNA"/>
</dbReference>
<evidence type="ECO:0000313" key="5">
    <source>
        <dbReference type="EMBL" id="CCO66747.1"/>
    </source>
</evidence>
<sequence length="331" mass="37819">MTNAKAPARTSSRTPKPTMKTNTIGISDDDFDEFVSEPKSTKRPVRKAPASSAKSSPLATTGKRKGTTTTTSTTQQKKKTKKQEDEEYKEPTKEIGGHRWQGAGMTYPASHPELDIIGRTTEMDECFLPPFAMEKMMSENAPLREVLKNPIDLWRKTLTEEDREMLKKMLPETTRNDENLVENVVKDLFTGKTFHFDNPAERVWNQIREGERHPHFARAKRIRKELQKRNSFLSLRKKHDEVVDNLDQMRKLWMRLGEEVGMKERRKLWEEHLDVKAQRRKNLENARKKNASLAKQMKQQKTQGGAAGGGSEREGSVSAFGAADEQEAPPT</sequence>
<dbReference type="PANTHER" id="PTHR13052">
    <property type="entry name" value="NFRKB-RELATED"/>
    <property type="match status" value="1"/>
</dbReference>
<dbReference type="PROSITE" id="PS51916">
    <property type="entry name" value="DEUBAD"/>
    <property type="match status" value="1"/>
</dbReference>
<evidence type="ECO:0000256" key="2">
    <source>
        <dbReference type="ARBA" id="ARBA00023242"/>
    </source>
</evidence>
<proteinExistence type="predicted"/>
<feature type="compositionally biased region" description="Low complexity" evidence="3">
    <location>
        <begin position="47"/>
        <end position="75"/>
    </location>
</feature>
<dbReference type="KEGG" id="bpg:Bathy09g02580"/>
<feature type="region of interest" description="Disordered" evidence="3">
    <location>
        <begin position="1"/>
        <end position="107"/>
    </location>
</feature>
<feature type="compositionally biased region" description="Polar residues" evidence="3">
    <location>
        <begin position="1"/>
        <end position="25"/>
    </location>
</feature>
<name>K8F3X1_9CHLO</name>
<feature type="region of interest" description="Disordered" evidence="3">
    <location>
        <begin position="280"/>
        <end position="331"/>
    </location>
</feature>
<feature type="compositionally biased region" description="Low complexity" evidence="3">
    <location>
        <begin position="294"/>
        <end position="304"/>
    </location>
</feature>
<dbReference type="Proteomes" id="UP000198341">
    <property type="component" value="Chromosome 9"/>
</dbReference>
<dbReference type="AlphaFoldDB" id="K8F3X1"/>